<dbReference type="Proteomes" id="UP000220836">
    <property type="component" value="Unassembled WGS sequence"/>
</dbReference>
<keyword evidence="12" id="KW-1185">Reference proteome</keyword>
<evidence type="ECO:0000256" key="1">
    <source>
        <dbReference type="ARBA" id="ARBA00004377"/>
    </source>
</evidence>
<evidence type="ECO:0000256" key="3">
    <source>
        <dbReference type="ARBA" id="ARBA00021539"/>
    </source>
</evidence>
<dbReference type="InterPro" id="IPR010055">
    <property type="entry name" value="T2SS_protein-GspJ"/>
</dbReference>
<dbReference type="InterPro" id="IPR045584">
    <property type="entry name" value="Pilin-like"/>
</dbReference>
<dbReference type="OrthoDB" id="7869574at2"/>
<dbReference type="InterPro" id="IPR012902">
    <property type="entry name" value="N_methyl_site"/>
</dbReference>
<keyword evidence="9 10" id="KW-0472">Membrane</keyword>
<evidence type="ECO:0000256" key="9">
    <source>
        <dbReference type="ARBA" id="ARBA00023136"/>
    </source>
</evidence>
<evidence type="ECO:0000256" key="10">
    <source>
        <dbReference type="SAM" id="Phobius"/>
    </source>
</evidence>
<reference evidence="11 12" key="1">
    <citation type="submission" date="2017-05" db="EMBL/GenBank/DDBJ databases">
        <authorList>
            <person name="Song R."/>
            <person name="Chenine A.L."/>
            <person name="Ruprecht R.M."/>
        </authorList>
    </citation>
    <scope>NUCLEOTIDE SEQUENCE [LARGE SCALE GENOMIC DNA]</scope>
    <source>
        <strain evidence="11 12">CECT 8663</strain>
    </source>
</reference>
<evidence type="ECO:0000256" key="5">
    <source>
        <dbReference type="ARBA" id="ARBA00022481"/>
    </source>
</evidence>
<accession>A0A238L150</accession>
<name>A0A238L150_9RHOB</name>
<comment type="similarity">
    <text evidence="2">Belongs to the GSP J family.</text>
</comment>
<dbReference type="NCBIfam" id="TIGR02532">
    <property type="entry name" value="IV_pilin_GFxxxE"/>
    <property type="match status" value="1"/>
</dbReference>
<protein>
    <recommendedName>
        <fullName evidence="3">Type II secretion system protein J</fullName>
    </recommendedName>
</protein>
<proteinExistence type="inferred from homology"/>
<evidence type="ECO:0000256" key="2">
    <source>
        <dbReference type="ARBA" id="ARBA00011084"/>
    </source>
</evidence>
<keyword evidence="5" id="KW-0488">Methylation</keyword>
<feature type="transmembrane region" description="Helical" evidence="10">
    <location>
        <begin position="12"/>
        <end position="33"/>
    </location>
</feature>
<dbReference type="InterPro" id="IPR051621">
    <property type="entry name" value="T2SS_protein_J"/>
</dbReference>
<dbReference type="SUPFAM" id="SSF54523">
    <property type="entry name" value="Pili subunits"/>
    <property type="match status" value="1"/>
</dbReference>
<dbReference type="Gene3D" id="3.10.610.10">
    <property type="entry name" value="GSPII I/J protein-like"/>
    <property type="match status" value="1"/>
</dbReference>
<sequence length="216" mass="23076">MSKPHRDAGLTLIELVVAMSIFALVAVMGAQALTGMMRNQESLTAKADQNARLSRAVSMLRADLSAAIPMSFYPPDRQPPQSAIRFRSGVLSISVAGRQSFESERTVGSGFQRVEWRLQNGTLSRHSWSTLIPAQNSALQQGQEVLTGVRGLSLRSYVNGRGWIDGLGIAAPVTTTVGDGDSSAGAPEVYSSTLPQAIELNFDIDGLGPLTVLESF</sequence>
<evidence type="ECO:0000313" key="12">
    <source>
        <dbReference type="Proteomes" id="UP000220836"/>
    </source>
</evidence>
<evidence type="ECO:0000256" key="8">
    <source>
        <dbReference type="ARBA" id="ARBA00022989"/>
    </source>
</evidence>
<evidence type="ECO:0000313" key="11">
    <source>
        <dbReference type="EMBL" id="SMX48658.1"/>
    </source>
</evidence>
<keyword evidence="4" id="KW-1003">Cell membrane</keyword>
<dbReference type="PROSITE" id="PS00409">
    <property type="entry name" value="PROKAR_NTER_METHYL"/>
    <property type="match status" value="1"/>
</dbReference>
<dbReference type="RefSeq" id="WP_097806336.1">
    <property type="nucleotide sequence ID" value="NZ_CBDIHF020000004.1"/>
</dbReference>
<dbReference type="PANTHER" id="PTHR39583:SF2">
    <property type="entry name" value="TYPE II SECRETION SYSTEM PROTEIN J"/>
    <property type="match status" value="1"/>
</dbReference>
<dbReference type="GO" id="GO:0015628">
    <property type="term" value="P:protein secretion by the type II secretion system"/>
    <property type="evidence" value="ECO:0007669"/>
    <property type="project" value="InterPro"/>
</dbReference>
<dbReference type="PANTHER" id="PTHR39583">
    <property type="entry name" value="TYPE II SECRETION SYSTEM PROTEIN J-RELATED"/>
    <property type="match status" value="1"/>
</dbReference>
<dbReference type="EMBL" id="FXYH01000018">
    <property type="protein sequence ID" value="SMX48658.1"/>
    <property type="molecule type" value="Genomic_DNA"/>
</dbReference>
<keyword evidence="8 10" id="KW-1133">Transmembrane helix</keyword>
<comment type="subcellular location">
    <subcellularLocation>
        <location evidence="1">Cell inner membrane</location>
        <topology evidence="1">Single-pass membrane protein</topology>
    </subcellularLocation>
</comment>
<dbReference type="Pfam" id="PF07963">
    <property type="entry name" value="N_methyl"/>
    <property type="match status" value="1"/>
</dbReference>
<dbReference type="GO" id="GO:0005886">
    <property type="term" value="C:plasma membrane"/>
    <property type="evidence" value="ECO:0007669"/>
    <property type="project" value="UniProtKB-SubCell"/>
</dbReference>
<keyword evidence="6" id="KW-0997">Cell inner membrane</keyword>
<dbReference type="Pfam" id="PF11612">
    <property type="entry name" value="T2SSJ"/>
    <property type="match status" value="1"/>
</dbReference>
<evidence type="ECO:0000256" key="7">
    <source>
        <dbReference type="ARBA" id="ARBA00022692"/>
    </source>
</evidence>
<gene>
    <name evidence="11" type="primary">xcpW</name>
    <name evidence="11" type="ORF">PEV8663_03891</name>
</gene>
<organism evidence="11 12">
    <name type="scientific">Pelagimonas varians</name>
    <dbReference type="NCBI Taxonomy" id="696760"/>
    <lineage>
        <taxon>Bacteria</taxon>
        <taxon>Pseudomonadati</taxon>
        <taxon>Pseudomonadota</taxon>
        <taxon>Alphaproteobacteria</taxon>
        <taxon>Rhodobacterales</taxon>
        <taxon>Roseobacteraceae</taxon>
        <taxon>Pelagimonas</taxon>
    </lineage>
</organism>
<dbReference type="AlphaFoldDB" id="A0A238L150"/>
<dbReference type="GO" id="GO:0015627">
    <property type="term" value="C:type II protein secretion system complex"/>
    <property type="evidence" value="ECO:0007669"/>
    <property type="project" value="InterPro"/>
</dbReference>
<evidence type="ECO:0000256" key="4">
    <source>
        <dbReference type="ARBA" id="ARBA00022475"/>
    </source>
</evidence>
<evidence type="ECO:0000256" key="6">
    <source>
        <dbReference type="ARBA" id="ARBA00022519"/>
    </source>
</evidence>
<keyword evidence="7 10" id="KW-0812">Transmembrane</keyword>